<feature type="domain" description="R13L1/DRL21-like LRR repeat region" evidence="2">
    <location>
        <begin position="649"/>
        <end position="754"/>
    </location>
</feature>
<evidence type="ECO:0000313" key="4">
    <source>
        <dbReference type="Proteomes" id="UP001179952"/>
    </source>
</evidence>
<evidence type="ECO:0000313" key="3">
    <source>
        <dbReference type="EMBL" id="KAK1270517.1"/>
    </source>
</evidence>
<dbReference type="InterPro" id="IPR032675">
    <property type="entry name" value="LRR_dom_sf"/>
</dbReference>
<feature type="domain" description="Disease resistance protein winged helix" evidence="1">
    <location>
        <begin position="1"/>
        <end position="59"/>
    </location>
</feature>
<dbReference type="InterPro" id="IPR056789">
    <property type="entry name" value="LRR_R13L1-DRL21"/>
</dbReference>
<accession>A0AAV9B386</accession>
<dbReference type="SUPFAM" id="SSF52058">
    <property type="entry name" value="L domain-like"/>
    <property type="match status" value="3"/>
</dbReference>
<dbReference type="PANTHER" id="PTHR47186">
    <property type="entry name" value="LEUCINE-RICH REPEAT-CONTAINING PROTEIN 57"/>
    <property type="match status" value="1"/>
</dbReference>
<sequence>MWIAQGFVQPSAGGRKQLEDVGEEYFDQLLQKSFFQLSHSDHKTGKQKYLMPDIISDLARSVSVKECLIIERPHHKNLRCVRHLSCIVQDLQTRNDRATTENDDLINEVSEKSLYLRTFLLIDIKRKKLPKNFQNLKVLRILDLSHTALSCLDDSIGTLKHLRYLNLSNTRIQWLPDSLGNLCNLQTLELRHCIALEKLPKTTKNLINLRHLDMRLDEINSNVPWSMPPGMGALTSLQTLSIFLVGEGIKCGIRELEYLAELRGQLCIKNLQNVKSMEDAKMAYLEHKQHLHRLELQWNPQIYVDQIMAEGVIGNLKPHPNLQELLIRGYPGSCFPDWMEDSSFSKLTTMKLSDCPSFHFQCPPELVKLRSLKHLHIERMNILKIPLLPKLHEFSIRECQWLSNLVHLPHSLKIMEIRDCQLLNSCETEELPNLLELTVINCPCLERLPGRHLPSLTKLEIKSCKSVKFPSDLTSLTNLVLEDCGNEVIVMKMLHTRTALRHLDIKMEGGNLAIIPLPLGITHLTIRSCLGICPTGWLINHRSLESLKILKCGSITSLDWGLEKLTSLEYMEISECHHLASLPPMGFPVSLQFLSIHNCKLLKERILFQDTDDWRMTASILWVWIDGEPFSVEDDMVRPPPYQGQPSIELNDVDTVQQANILNLRSTDSLRTLKLTWEINVVDIAVDVLKSLQPHTNLQSLNINGYKGSVFPSWIEDISFSNLTHVTLEECQSCERLPPFGQLPVLRELYITGMRKIGKVDHEFFGSGSGPVFPSLQKLSFCELTHWKEWNGFKNEDREIFPCLRSLSIMRCLQLTSTPTLPLSLLEFHISECGQVSALGLLGPNETPNSSLEGARPVTRIERLTTTLCWKLEYCKEMELQLLSSLTEWTFSRLDGLGSLTLRNFTSLRKLQISSCKKFESLDCSLSSMQSLQGPEIHSSLEELTIINCPGFWFPERETLPLLSGLTKLYLSDLQRLTTLPLEGLRMLMNLQIDNCNRLTTLPLEGVEMLKKLQVKNCNKLTTLEFSKSELRNHTSLEQFVFYKCEKLYIAPKEQPPSMLVVSIEECPLLETWYITHGSQFIRVLF</sequence>
<dbReference type="Pfam" id="PF23559">
    <property type="entry name" value="WHD_DRP"/>
    <property type="match status" value="1"/>
</dbReference>
<dbReference type="InterPro" id="IPR058922">
    <property type="entry name" value="WHD_DRP"/>
</dbReference>
<dbReference type="Pfam" id="PF25019">
    <property type="entry name" value="LRR_R13L1-DRL21"/>
    <property type="match status" value="2"/>
</dbReference>
<comment type="caution">
    <text evidence="3">The sequence shown here is derived from an EMBL/GenBank/DDBJ whole genome shotgun (WGS) entry which is preliminary data.</text>
</comment>
<gene>
    <name evidence="3" type="ORF">QJS04_geneDACA004220</name>
</gene>
<proteinExistence type="predicted"/>
<dbReference type="AlphaFoldDB" id="A0AAV9B386"/>
<dbReference type="Proteomes" id="UP001179952">
    <property type="component" value="Unassembled WGS sequence"/>
</dbReference>
<keyword evidence="4" id="KW-1185">Reference proteome</keyword>
<protein>
    <submittedName>
        <fullName evidence="3">Disease resistance protein RGA3</fullName>
    </submittedName>
</protein>
<reference evidence="3" key="1">
    <citation type="journal article" date="2023" name="Nat. Commun.">
        <title>Diploid and tetraploid genomes of Acorus and the evolution of monocots.</title>
        <authorList>
            <person name="Ma L."/>
            <person name="Liu K.W."/>
            <person name="Li Z."/>
            <person name="Hsiao Y.Y."/>
            <person name="Qi Y."/>
            <person name="Fu T."/>
            <person name="Tang G.D."/>
            <person name="Zhang D."/>
            <person name="Sun W.H."/>
            <person name="Liu D.K."/>
            <person name="Li Y."/>
            <person name="Chen G.Z."/>
            <person name="Liu X.D."/>
            <person name="Liao X.Y."/>
            <person name="Jiang Y.T."/>
            <person name="Yu X."/>
            <person name="Hao Y."/>
            <person name="Huang J."/>
            <person name="Zhao X.W."/>
            <person name="Ke S."/>
            <person name="Chen Y.Y."/>
            <person name="Wu W.L."/>
            <person name="Hsu J.L."/>
            <person name="Lin Y.F."/>
            <person name="Huang M.D."/>
            <person name="Li C.Y."/>
            <person name="Huang L."/>
            <person name="Wang Z.W."/>
            <person name="Zhao X."/>
            <person name="Zhong W.Y."/>
            <person name="Peng D.H."/>
            <person name="Ahmad S."/>
            <person name="Lan S."/>
            <person name="Zhang J.S."/>
            <person name="Tsai W.C."/>
            <person name="Van de Peer Y."/>
            <person name="Liu Z.J."/>
        </authorList>
    </citation>
    <scope>NUCLEOTIDE SEQUENCE</scope>
    <source>
        <strain evidence="3">SCP</strain>
    </source>
</reference>
<evidence type="ECO:0000259" key="1">
    <source>
        <dbReference type="Pfam" id="PF23559"/>
    </source>
</evidence>
<organism evidence="3 4">
    <name type="scientific">Acorus gramineus</name>
    <name type="common">Dwarf sweet flag</name>
    <dbReference type="NCBI Taxonomy" id="55184"/>
    <lineage>
        <taxon>Eukaryota</taxon>
        <taxon>Viridiplantae</taxon>
        <taxon>Streptophyta</taxon>
        <taxon>Embryophyta</taxon>
        <taxon>Tracheophyta</taxon>
        <taxon>Spermatophyta</taxon>
        <taxon>Magnoliopsida</taxon>
        <taxon>Liliopsida</taxon>
        <taxon>Acoraceae</taxon>
        <taxon>Acorus</taxon>
    </lineage>
</organism>
<evidence type="ECO:0000259" key="2">
    <source>
        <dbReference type="Pfam" id="PF25019"/>
    </source>
</evidence>
<dbReference type="PANTHER" id="PTHR47186:SF3">
    <property type="entry name" value="OS09G0267800 PROTEIN"/>
    <property type="match status" value="1"/>
</dbReference>
<reference evidence="3" key="2">
    <citation type="submission" date="2023-06" db="EMBL/GenBank/DDBJ databases">
        <authorList>
            <person name="Ma L."/>
            <person name="Liu K.-W."/>
            <person name="Li Z."/>
            <person name="Hsiao Y.-Y."/>
            <person name="Qi Y."/>
            <person name="Fu T."/>
            <person name="Tang G."/>
            <person name="Zhang D."/>
            <person name="Sun W.-H."/>
            <person name="Liu D.-K."/>
            <person name="Li Y."/>
            <person name="Chen G.-Z."/>
            <person name="Liu X.-D."/>
            <person name="Liao X.-Y."/>
            <person name="Jiang Y.-T."/>
            <person name="Yu X."/>
            <person name="Hao Y."/>
            <person name="Huang J."/>
            <person name="Zhao X.-W."/>
            <person name="Ke S."/>
            <person name="Chen Y.-Y."/>
            <person name="Wu W.-L."/>
            <person name="Hsu J.-L."/>
            <person name="Lin Y.-F."/>
            <person name="Huang M.-D."/>
            <person name="Li C.-Y."/>
            <person name="Huang L."/>
            <person name="Wang Z.-W."/>
            <person name="Zhao X."/>
            <person name="Zhong W.-Y."/>
            <person name="Peng D.-H."/>
            <person name="Ahmad S."/>
            <person name="Lan S."/>
            <person name="Zhang J.-S."/>
            <person name="Tsai W.-C."/>
            <person name="Van De Peer Y."/>
            <person name="Liu Z.-J."/>
        </authorList>
    </citation>
    <scope>NUCLEOTIDE SEQUENCE</scope>
    <source>
        <strain evidence="3">SCP</strain>
        <tissue evidence="3">Leaves</tissue>
    </source>
</reference>
<name>A0AAV9B386_ACOGR</name>
<feature type="domain" description="R13L1/DRL21-like LRR repeat region" evidence="2">
    <location>
        <begin position="253"/>
        <end position="380"/>
    </location>
</feature>
<dbReference type="Gene3D" id="3.80.10.10">
    <property type="entry name" value="Ribonuclease Inhibitor"/>
    <property type="match status" value="4"/>
</dbReference>
<dbReference type="EMBL" id="JAUJYN010000005">
    <property type="protein sequence ID" value="KAK1270517.1"/>
    <property type="molecule type" value="Genomic_DNA"/>
</dbReference>